<dbReference type="Gene3D" id="3.40.50.2000">
    <property type="entry name" value="Glycogen Phosphorylase B"/>
    <property type="match status" value="2"/>
</dbReference>
<dbReference type="Pfam" id="PF00534">
    <property type="entry name" value="Glycos_transf_1"/>
    <property type="match status" value="1"/>
</dbReference>
<dbReference type="InterPro" id="IPR001296">
    <property type="entry name" value="Glyco_trans_1"/>
</dbReference>
<dbReference type="EC" id="2.4.1.250" evidence="3"/>
<dbReference type="RefSeq" id="WP_211289589.1">
    <property type="nucleotide sequence ID" value="NZ_CP155573.1"/>
</dbReference>
<dbReference type="Proteomes" id="UP000216752">
    <property type="component" value="Chromosome"/>
</dbReference>
<dbReference type="GO" id="GO:0102710">
    <property type="term" value="F:D-inositol-3-phosphate glycosyltransferase activity"/>
    <property type="evidence" value="ECO:0007669"/>
    <property type="project" value="UniProtKB-EC"/>
</dbReference>
<dbReference type="InterPro" id="IPR028098">
    <property type="entry name" value="Glyco_trans_4-like_N"/>
</dbReference>
<dbReference type="PANTHER" id="PTHR12526">
    <property type="entry name" value="GLYCOSYLTRANSFERASE"/>
    <property type="match status" value="1"/>
</dbReference>
<evidence type="ECO:0000313" key="3">
    <source>
        <dbReference type="EMBL" id="XFO68056.1"/>
    </source>
</evidence>
<feature type="domain" description="Glycosyltransferase subfamily 4-like N-terminal" evidence="2">
    <location>
        <begin position="16"/>
        <end position="179"/>
    </location>
</feature>
<name>A0ABZ3IR73_9FIRM</name>
<evidence type="ECO:0000313" key="4">
    <source>
        <dbReference type="Proteomes" id="UP000216752"/>
    </source>
</evidence>
<sequence length="376" mass="42060">MKVLNVNMSIDPVSGGGTAERTFQLSRTLARLGIDCSLLTTDVGLTSERRAALSGVKLHALSCLNRRFYIPAVSLTEIYRIVESVDIVHLMSHWTLINALVYHAARKFNKPYVLCPAGELVIYGRSKIFKRVFNYFVGKKILKNANGYITITEKEIELFRHYMVDESKITIIPNGINPDDFATYDNCYIRRKYKLGANPFVLFVGRLHPIKGPDLLLQAFASLASEFPNYHLVFVGPDQGMLDELMKTARKTGVDNRIHFIGYLGGEEKSMIYHAADILVIPSRQEAMSIVALEAGIAATPVLLTDQCGFDEVAIVGGGEVVSATVKGIHYGLDNLLKQRSSFHDMGHCLQHYVSSNYTWDATAKQYIELYQRLLS</sequence>
<dbReference type="SUPFAM" id="SSF53756">
    <property type="entry name" value="UDP-Glycosyltransferase/glycogen phosphorylase"/>
    <property type="match status" value="1"/>
</dbReference>
<dbReference type="Pfam" id="PF13439">
    <property type="entry name" value="Glyco_transf_4"/>
    <property type="match status" value="1"/>
</dbReference>
<accession>A0ABZ3IR73</accession>
<keyword evidence="3" id="KW-0328">Glycosyltransferase</keyword>
<evidence type="ECO:0000259" key="2">
    <source>
        <dbReference type="Pfam" id="PF13439"/>
    </source>
</evidence>
<keyword evidence="4" id="KW-1185">Reference proteome</keyword>
<feature type="domain" description="Glycosyl transferase family 1" evidence="1">
    <location>
        <begin position="194"/>
        <end position="346"/>
    </location>
</feature>
<dbReference type="EMBL" id="CP155573">
    <property type="protein sequence ID" value="XFO68056.1"/>
    <property type="molecule type" value="Genomic_DNA"/>
</dbReference>
<evidence type="ECO:0000259" key="1">
    <source>
        <dbReference type="Pfam" id="PF00534"/>
    </source>
</evidence>
<reference evidence="3" key="1">
    <citation type="submission" date="2024-05" db="EMBL/GenBank/DDBJ databases">
        <title>Isolation and characterization of Sporomusa carbonis sp. nov., a carboxydotrophic hydrogenogen in the genus of Sporomusa isolated from a charcoal burning pile.</title>
        <authorList>
            <person name="Boeer T."/>
            <person name="Rosenbaum F."/>
            <person name="Eysell L."/>
            <person name="Mueller V."/>
            <person name="Daniel R."/>
            <person name="Poehlein A."/>
        </authorList>
    </citation>
    <scope>NUCLEOTIDE SEQUENCE [LARGE SCALE GENOMIC DNA]</scope>
    <source>
        <strain evidence="3">DSM 10669</strain>
    </source>
</reference>
<gene>
    <name evidence="3" type="primary">mshA_3</name>
    <name evidence="3" type="ORF">SPSIL_042760</name>
</gene>
<organism evidence="3 4">
    <name type="scientific">Sporomusa silvacetica DSM 10669</name>
    <dbReference type="NCBI Taxonomy" id="1123289"/>
    <lineage>
        <taxon>Bacteria</taxon>
        <taxon>Bacillati</taxon>
        <taxon>Bacillota</taxon>
        <taxon>Negativicutes</taxon>
        <taxon>Selenomonadales</taxon>
        <taxon>Sporomusaceae</taxon>
        <taxon>Sporomusa</taxon>
    </lineage>
</organism>
<proteinExistence type="predicted"/>
<keyword evidence="3" id="KW-0808">Transferase</keyword>
<protein>
    <submittedName>
        <fullName evidence="3">D-inositol-3-phosphate glycosyltransferase</fullName>
        <ecNumber evidence="3">2.4.1.250</ecNumber>
    </submittedName>
</protein>